<proteinExistence type="inferred from homology"/>
<protein>
    <recommendedName>
        <fullName evidence="4">CENP-V/GFA domain-containing protein</fullName>
    </recommendedName>
</protein>
<evidence type="ECO:0000259" key="4">
    <source>
        <dbReference type="PROSITE" id="PS51891"/>
    </source>
</evidence>
<dbReference type="GO" id="GO:0046872">
    <property type="term" value="F:metal ion binding"/>
    <property type="evidence" value="ECO:0007669"/>
    <property type="project" value="UniProtKB-KW"/>
</dbReference>
<gene>
    <name evidence="5" type="ORF">GGR23_000495</name>
</gene>
<dbReference type="PANTHER" id="PTHR28620:SF1">
    <property type="entry name" value="CENP-V_GFA DOMAIN-CONTAINING PROTEIN"/>
    <property type="match status" value="1"/>
</dbReference>
<reference evidence="5 6" key="1">
    <citation type="submission" date="2020-08" db="EMBL/GenBank/DDBJ databases">
        <title>Genomic Encyclopedia of Type Strains, Phase IV (KMG-IV): sequencing the most valuable type-strain genomes for metagenomic binning, comparative biology and taxonomic classification.</title>
        <authorList>
            <person name="Goeker M."/>
        </authorList>
    </citation>
    <scope>NUCLEOTIDE SEQUENCE [LARGE SCALE GENOMIC DNA]</scope>
    <source>
        <strain evidence="5 6">DSM 29853</strain>
    </source>
</reference>
<dbReference type="RefSeq" id="WP_183364527.1">
    <property type="nucleotide sequence ID" value="NZ_JACIEZ010000001.1"/>
</dbReference>
<evidence type="ECO:0000313" key="6">
    <source>
        <dbReference type="Proteomes" id="UP000528286"/>
    </source>
</evidence>
<comment type="similarity">
    <text evidence="1">Belongs to the Gfa family.</text>
</comment>
<evidence type="ECO:0000256" key="2">
    <source>
        <dbReference type="ARBA" id="ARBA00022723"/>
    </source>
</evidence>
<dbReference type="InterPro" id="IPR006913">
    <property type="entry name" value="CENP-V/GFA"/>
</dbReference>
<organism evidence="5 6">
    <name type="scientific">Gellertiella hungarica</name>
    <dbReference type="NCBI Taxonomy" id="1572859"/>
    <lineage>
        <taxon>Bacteria</taxon>
        <taxon>Pseudomonadati</taxon>
        <taxon>Pseudomonadota</taxon>
        <taxon>Alphaproteobacteria</taxon>
        <taxon>Hyphomicrobiales</taxon>
        <taxon>Rhizobiaceae</taxon>
        <taxon>Gellertiella</taxon>
    </lineage>
</organism>
<evidence type="ECO:0000256" key="1">
    <source>
        <dbReference type="ARBA" id="ARBA00005495"/>
    </source>
</evidence>
<dbReference type="EMBL" id="JACIEZ010000001">
    <property type="protein sequence ID" value="MBB4063334.1"/>
    <property type="molecule type" value="Genomic_DNA"/>
</dbReference>
<sequence>MAFEGSCHCGKVTYSVEGDMPTTAISCNCSHCRRKGFLLAFFPREQFTLTAGEDALQTYRFNTHRLEHLFCKTCGTQGFAYGSGPDGKPMAAVNLRCVPACDLDALSLHKVDGASF</sequence>
<dbReference type="PANTHER" id="PTHR28620">
    <property type="entry name" value="CENTROMERE PROTEIN V"/>
    <property type="match status" value="1"/>
</dbReference>
<dbReference type="AlphaFoldDB" id="A0A7W6J215"/>
<dbReference type="Proteomes" id="UP000528286">
    <property type="component" value="Unassembled WGS sequence"/>
</dbReference>
<keyword evidence="2" id="KW-0479">Metal-binding</keyword>
<dbReference type="GO" id="GO:0016846">
    <property type="term" value="F:carbon-sulfur lyase activity"/>
    <property type="evidence" value="ECO:0007669"/>
    <property type="project" value="InterPro"/>
</dbReference>
<evidence type="ECO:0000313" key="5">
    <source>
        <dbReference type="EMBL" id="MBB4063334.1"/>
    </source>
</evidence>
<dbReference type="Gene3D" id="2.170.150.70">
    <property type="match status" value="1"/>
</dbReference>
<dbReference type="PROSITE" id="PS51891">
    <property type="entry name" value="CENP_V_GFA"/>
    <property type="match status" value="1"/>
</dbReference>
<accession>A0A7W6J215</accession>
<name>A0A7W6J215_9HYPH</name>
<feature type="domain" description="CENP-V/GFA" evidence="4">
    <location>
        <begin position="3"/>
        <end position="116"/>
    </location>
</feature>
<dbReference type="Pfam" id="PF04828">
    <property type="entry name" value="GFA"/>
    <property type="match status" value="1"/>
</dbReference>
<evidence type="ECO:0000256" key="3">
    <source>
        <dbReference type="ARBA" id="ARBA00022833"/>
    </source>
</evidence>
<dbReference type="SUPFAM" id="SSF51316">
    <property type="entry name" value="Mss4-like"/>
    <property type="match status" value="1"/>
</dbReference>
<keyword evidence="3" id="KW-0862">Zinc</keyword>
<dbReference type="InterPro" id="IPR011057">
    <property type="entry name" value="Mss4-like_sf"/>
</dbReference>
<comment type="caution">
    <text evidence="5">The sequence shown here is derived from an EMBL/GenBank/DDBJ whole genome shotgun (WGS) entry which is preliminary data.</text>
</comment>
<keyword evidence="6" id="KW-1185">Reference proteome</keyword>
<dbReference type="InterPro" id="IPR052355">
    <property type="entry name" value="CENP-V-like"/>
</dbReference>